<evidence type="ECO:0000256" key="2">
    <source>
        <dbReference type="ARBA" id="ARBA00009773"/>
    </source>
</evidence>
<proteinExistence type="inferred from homology"/>
<feature type="transmembrane region" description="Helical" evidence="9">
    <location>
        <begin position="274"/>
        <end position="301"/>
    </location>
</feature>
<dbReference type="Proteomes" id="UP000281708">
    <property type="component" value="Unassembled WGS sequence"/>
</dbReference>
<feature type="transmembrane region" description="Helical" evidence="9">
    <location>
        <begin position="308"/>
        <end position="325"/>
    </location>
</feature>
<dbReference type="PANTHER" id="PTHR21716:SF53">
    <property type="entry name" value="PERMEASE PERM-RELATED"/>
    <property type="match status" value="1"/>
</dbReference>
<evidence type="ECO:0000256" key="9">
    <source>
        <dbReference type="SAM" id="Phobius"/>
    </source>
</evidence>
<comment type="caution">
    <text evidence="10">The sequence shown here is derived from an EMBL/GenBank/DDBJ whole genome shotgun (WGS) entry which is preliminary data.</text>
</comment>
<feature type="transmembrane region" description="Helical" evidence="9">
    <location>
        <begin position="247"/>
        <end position="268"/>
    </location>
</feature>
<comment type="subcellular location">
    <subcellularLocation>
        <location evidence="1">Cell membrane</location>
        <topology evidence="1">Multi-pass membrane protein</topology>
    </subcellularLocation>
</comment>
<comment type="similarity">
    <text evidence="2">Belongs to the autoinducer-2 exporter (AI-2E) (TC 2.A.86) family.</text>
</comment>
<keyword evidence="5 9" id="KW-0812">Transmembrane</keyword>
<evidence type="ECO:0000256" key="8">
    <source>
        <dbReference type="SAM" id="MobiDB-lite"/>
    </source>
</evidence>
<feature type="region of interest" description="Disordered" evidence="8">
    <location>
        <begin position="385"/>
        <end position="432"/>
    </location>
</feature>
<accession>A0A3L8P733</accession>
<dbReference type="EMBL" id="RDBE01000001">
    <property type="protein sequence ID" value="RLV50742.1"/>
    <property type="molecule type" value="Genomic_DNA"/>
</dbReference>
<feature type="transmembrane region" description="Helical" evidence="9">
    <location>
        <begin position="200"/>
        <end position="226"/>
    </location>
</feature>
<evidence type="ECO:0000256" key="1">
    <source>
        <dbReference type="ARBA" id="ARBA00004651"/>
    </source>
</evidence>
<evidence type="ECO:0000256" key="7">
    <source>
        <dbReference type="ARBA" id="ARBA00023136"/>
    </source>
</evidence>
<evidence type="ECO:0000256" key="3">
    <source>
        <dbReference type="ARBA" id="ARBA00022448"/>
    </source>
</evidence>
<keyword evidence="6 9" id="KW-1133">Transmembrane helix</keyword>
<protein>
    <submittedName>
        <fullName evidence="10">AI-2E family transporter</fullName>
    </submittedName>
</protein>
<dbReference type="RefSeq" id="WP_121804423.1">
    <property type="nucleotide sequence ID" value="NZ_RDBE01000001.1"/>
</dbReference>
<reference evidence="10 11" key="1">
    <citation type="submission" date="2018-10" db="EMBL/GenBank/DDBJ databases">
        <title>Marmoricola sp. 4Q3S-7 whole genome shotgun sequence.</title>
        <authorList>
            <person name="Li F."/>
        </authorList>
    </citation>
    <scope>NUCLEOTIDE SEQUENCE [LARGE SCALE GENOMIC DNA]</scope>
    <source>
        <strain evidence="10 11">4Q3S-7</strain>
    </source>
</reference>
<dbReference type="GO" id="GO:0005886">
    <property type="term" value="C:plasma membrane"/>
    <property type="evidence" value="ECO:0007669"/>
    <property type="project" value="UniProtKB-SubCell"/>
</dbReference>
<sequence>MDTSRRPLLRRFRPQWEAEAQSVSERPLVRVRDEADPVPARVPWGVDTAAAWAWRLLVIAAATYGVLWLLGYFMVIVLPLVVAMLISALLAPVVTRLERIHLRRKFGALVVVLVTVGVVAVLLGFVSSQVANSMNDLSDSVVSGVGKVQDWLRTGPLHLSDKQLQNALNELQTKIQEGGGSLLGRVGEVGTTLADVGAGIVITLFATYFFLADGRLIWTFVVRLFPRVARESVDSSGYVAWRSLTQFVRATVIIAATDAILIMIWGAVLKLPLLLAIGVVVFLGAFVPIVGAFVAGAVAVLVALVDQGFVTALLMLLGVVVVQQIESHGLQPFLMGRFVSVHPLGVIMAVGAGVLVAGVPGALVAVPLAAASNAVVQHLAARTEVGDDADEAAQDDPDTPDPDTDTDTDPDPAADTTERTAGLEEGSGTARS</sequence>
<dbReference type="AlphaFoldDB" id="A0A3L8P733"/>
<keyword evidence="7 9" id="KW-0472">Membrane</keyword>
<dbReference type="InterPro" id="IPR002549">
    <property type="entry name" value="AI-2E-like"/>
</dbReference>
<gene>
    <name evidence="10" type="ORF">D9V37_01920</name>
</gene>
<name>A0A3L8P733_9ACTN</name>
<evidence type="ECO:0000256" key="6">
    <source>
        <dbReference type="ARBA" id="ARBA00022989"/>
    </source>
</evidence>
<feature type="transmembrane region" description="Helical" evidence="9">
    <location>
        <begin position="106"/>
        <end position="126"/>
    </location>
</feature>
<keyword evidence="3" id="KW-0813">Transport</keyword>
<dbReference type="GO" id="GO:0055085">
    <property type="term" value="P:transmembrane transport"/>
    <property type="evidence" value="ECO:0007669"/>
    <property type="project" value="TreeGrafter"/>
</dbReference>
<evidence type="ECO:0000313" key="11">
    <source>
        <dbReference type="Proteomes" id="UP000281708"/>
    </source>
</evidence>
<dbReference type="Pfam" id="PF01594">
    <property type="entry name" value="AI-2E_transport"/>
    <property type="match status" value="1"/>
</dbReference>
<dbReference type="PANTHER" id="PTHR21716">
    <property type="entry name" value="TRANSMEMBRANE PROTEIN"/>
    <property type="match status" value="1"/>
</dbReference>
<dbReference type="OrthoDB" id="9784366at2"/>
<evidence type="ECO:0000313" key="10">
    <source>
        <dbReference type="EMBL" id="RLV50742.1"/>
    </source>
</evidence>
<feature type="transmembrane region" description="Helical" evidence="9">
    <location>
        <begin position="345"/>
        <end position="370"/>
    </location>
</feature>
<feature type="compositionally biased region" description="Acidic residues" evidence="8">
    <location>
        <begin position="386"/>
        <end position="412"/>
    </location>
</feature>
<keyword evidence="4" id="KW-1003">Cell membrane</keyword>
<evidence type="ECO:0000256" key="4">
    <source>
        <dbReference type="ARBA" id="ARBA00022475"/>
    </source>
</evidence>
<evidence type="ECO:0000256" key="5">
    <source>
        <dbReference type="ARBA" id="ARBA00022692"/>
    </source>
</evidence>
<feature type="transmembrane region" description="Helical" evidence="9">
    <location>
        <begin position="76"/>
        <end position="94"/>
    </location>
</feature>
<keyword evidence="11" id="KW-1185">Reference proteome</keyword>
<feature type="transmembrane region" description="Helical" evidence="9">
    <location>
        <begin position="52"/>
        <end position="70"/>
    </location>
</feature>
<organism evidence="10 11">
    <name type="scientific">Nocardioides mangrovicus</name>
    <dbReference type="NCBI Taxonomy" id="2478913"/>
    <lineage>
        <taxon>Bacteria</taxon>
        <taxon>Bacillati</taxon>
        <taxon>Actinomycetota</taxon>
        <taxon>Actinomycetes</taxon>
        <taxon>Propionibacteriales</taxon>
        <taxon>Nocardioidaceae</taxon>
        <taxon>Nocardioides</taxon>
    </lineage>
</organism>